<dbReference type="FunCoup" id="E4XCM3">
    <property type="interactions" value="285"/>
</dbReference>
<proteinExistence type="inferred from homology"/>
<comment type="subcellular location">
    <subcellularLocation>
        <location evidence="1">Nucleus</location>
    </subcellularLocation>
</comment>
<evidence type="ECO:0000313" key="8">
    <source>
        <dbReference type="EMBL" id="CBY09348.1"/>
    </source>
</evidence>
<evidence type="ECO:0000256" key="5">
    <source>
        <dbReference type="ARBA" id="ARBA00030871"/>
    </source>
</evidence>
<feature type="domain" description="DNA replication complex GINS protein PSF2 N-terminal" evidence="7">
    <location>
        <begin position="7"/>
        <end position="63"/>
    </location>
</feature>
<keyword evidence="3" id="KW-0235">DNA replication</keyword>
<dbReference type="Pfam" id="PF25005">
    <property type="entry name" value="PSF2_N"/>
    <property type="match status" value="1"/>
</dbReference>
<dbReference type="FunFam" id="3.40.5.50:FF:000001">
    <property type="entry name" value="DNA replication complex GINS protein PSF2"/>
    <property type="match status" value="1"/>
</dbReference>
<dbReference type="Gene3D" id="1.20.58.1020">
    <property type="match status" value="1"/>
</dbReference>
<dbReference type="SUPFAM" id="SSF158573">
    <property type="entry name" value="GINS helical bundle-like"/>
    <property type="match status" value="1"/>
</dbReference>
<reference evidence="8" key="1">
    <citation type="journal article" date="2010" name="Science">
        <title>Plasticity of animal genome architecture unmasked by rapid evolution of a pelagic tunicate.</title>
        <authorList>
            <person name="Denoeud F."/>
            <person name="Henriet S."/>
            <person name="Mungpakdee S."/>
            <person name="Aury J.M."/>
            <person name="Da Silva C."/>
            <person name="Brinkmann H."/>
            <person name="Mikhaleva J."/>
            <person name="Olsen L.C."/>
            <person name="Jubin C."/>
            <person name="Canestro C."/>
            <person name="Bouquet J.M."/>
            <person name="Danks G."/>
            <person name="Poulain J."/>
            <person name="Campsteijn C."/>
            <person name="Adamski M."/>
            <person name="Cross I."/>
            <person name="Yadetie F."/>
            <person name="Muffato M."/>
            <person name="Louis A."/>
            <person name="Butcher S."/>
            <person name="Tsagkogeorga G."/>
            <person name="Konrad A."/>
            <person name="Singh S."/>
            <person name="Jensen M.F."/>
            <person name="Cong E.H."/>
            <person name="Eikeseth-Otteraa H."/>
            <person name="Noel B."/>
            <person name="Anthouard V."/>
            <person name="Porcel B.M."/>
            <person name="Kachouri-Lafond R."/>
            <person name="Nishino A."/>
            <person name="Ugolini M."/>
            <person name="Chourrout P."/>
            <person name="Nishida H."/>
            <person name="Aasland R."/>
            <person name="Huzurbazar S."/>
            <person name="Westhof E."/>
            <person name="Delsuc F."/>
            <person name="Lehrach H."/>
            <person name="Reinhardt R."/>
            <person name="Weissenbach J."/>
            <person name="Roy S.W."/>
            <person name="Artiguenave F."/>
            <person name="Postlethwait J.H."/>
            <person name="Manak J.R."/>
            <person name="Thompson E.M."/>
            <person name="Jaillon O."/>
            <person name="Du Pasquier L."/>
            <person name="Boudinot P."/>
            <person name="Liberles D.A."/>
            <person name="Volff J.N."/>
            <person name="Philippe H."/>
            <person name="Lenhard B."/>
            <person name="Roest Crollius H."/>
            <person name="Wincker P."/>
            <person name="Chourrout D."/>
        </authorList>
    </citation>
    <scope>NUCLEOTIDE SEQUENCE [LARGE SCALE GENOMIC DNA]</scope>
</reference>
<dbReference type="AlphaFoldDB" id="E4XCM3"/>
<name>E4XCM3_OIKDI</name>
<dbReference type="PANTHER" id="PTHR12772:SF0">
    <property type="entry name" value="DNA REPLICATION COMPLEX GINS PROTEIN PSF2"/>
    <property type="match status" value="1"/>
</dbReference>
<dbReference type="CDD" id="cd21694">
    <property type="entry name" value="GINS_B_Psf2"/>
    <property type="match status" value="1"/>
</dbReference>
<comment type="similarity">
    <text evidence="2">Belongs to the GINS2/PSF2 family.</text>
</comment>
<evidence type="ECO:0000256" key="4">
    <source>
        <dbReference type="ARBA" id="ARBA00023242"/>
    </source>
</evidence>
<dbReference type="EMBL" id="FN653037">
    <property type="protein sequence ID" value="CBY09348.1"/>
    <property type="molecule type" value="Genomic_DNA"/>
</dbReference>
<keyword evidence="9" id="KW-1185">Reference proteome</keyword>
<dbReference type="Gene3D" id="3.40.5.50">
    <property type="match status" value="1"/>
</dbReference>
<dbReference type="PANTHER" id="PTHR12772">
    <property type="entry name" value="DNA REPLICATION COMPLEX GINS PROTEIN PSF2"/>
    <property type="match status" value="1"/>
</dbReference>
<organism evidence="8">
    <name type="scientific">Oikopleura dioica</name>
    <name type="common">Tunicate</name>
    <dbReference type="NCBI Taxonomy" id="34765"/>
    <lineage>
        <taxon>Eukaryota</taxon>
        <taxon>Metazoa</taxon>
        <taxon>Chordata</taxon>
        <taxon>Tunicata</taxon>
        <taxon>Appendicularia</taxon>
        <taxon>Copelata</taxon>
        <taxon>Oikopleuridae</taxon>
        <taxon>Oikopleura</taxon>
    </lineage>
</organism>
<dbReference type="OrthoDB" id="1938138at2759"/>
<dbReference type="InterPro" id="IPR056784">
    <property type="entry name" value="PSF2_N"/>
</dbReference>
<evidence type="ECO:0000259" key="6">
    <source>
        <dbReference type="Pfam" id="PF05916"/>
    </source>
</evidence>
<evidence type="ECO:0000313" key="9">
    <source>
        <dbReference type="Proteomes" id="UP000001307"/>
    </source>
</evidence>
<dbReference type="SUPFAM" id="SSF160059">
    <property type="entry name" value="PriA/YqbF domain"/>
    <property type="match status" value="1"/>
</dbReference>
<dbReference type="Proteomes" id="UP000001307">
    <property type="component" value="Unassembled WGS sequence"/>
</dbReference>
<evidence type="ECO:0000256" key="1">
    <source>
        <dbReference type="ARBA" id="ARBA00004123"/>
    </source>
</evidence>
<dbReference type="Pfam" id="PF05916">
    <property type="entry name" value="Sld5"/>
    <property type="match status" value="1"/>
</dbReference>
<accession>E4XCM3</accession>
<dbReference type="CDD" id="cd11712">
    <property type="entry name" value="GINS_A_psf2"/>
    <property type="match status" value="1"/>
</dbReference>
<dbReference type="GO" id="GO:0006260">
    <property type="term" value="P:DNA replication"/>
    <property type="evidence" value="ECO:0007669"/>
    <property type="project" value="UniProtKB-KW"/>
</dbReference>
<dbReference type="GO" id="GO:0000811">
    <property type="term" value="C:GINS complex"/>
    <property type="evidence" value="ECO:0007669"/>
    <property type="project" value="TreeGrafter"/>
</dbReference>
<evidence type="ECO:0000259" key="7">
    <source>
        <dbReference type="Pfam" id="PF25005"/>
    </source>
</evidence>
<evidence type="ECO:0000256" key="2">
    <source>
        <dbReference type="ARBA" id="ARBA00010565"/>
    </source>
</evidence>
<dbReference type="InterPro" id="IPR007257">
    <property type="entry name" value="GINS_Psf2"/>
</dbReference>
<gene>
    <name evidence="8" type="ORF">GSOID_T00007900001</name>
</gene>
<feature type="domain" description="GINS subunit" evidence="6">
    <location>
        <begin position="69"/>
        <end position="173"/>
    </location>
</feature>
<keyword evidence="4" id="KW-0539">Nucleus</keyword>
<sequence>MNGSVNFEDVEFLAEDEMLKVTPKFREGRLQMITGNFGPFTPGVPLQVPVWMAINLVQRNLCIVHQPKWLTISELQKWYDAEKAEEQNAVNPKNYNYRELSRLLLRHCRDGFKDVDQLDQLIEDLWNIRIAKLRVSCQNVLKTRWQNEIPEHGGFYKISNFTQMEINFIRQAFLHSLKVSFKISSKITELEQKSEQHFDGITITSQTINSTQKTV</sequence>
<evidence type="ECO:0000256" key="3">
    <source>
        <dbReference type="ARBA" id="ARBA00022705"/>
    </source>
</evidence>
<dbReference type="InParanoid" id="E4XCM3"/>
<dbReference type="GO" id="GO:0000727">
    <property type="term" value="P:double-strand break repair via break-induced replication"/>
    <property type="evidence" value="ECO:0007669"/>
    <property type="project" value="TreeGrafter"/>
</dbReference>
<dbReference type="InterPro" id="IPR021151">
    <property type="entry name" value="GINS_A"/>
</dbReference>
<protein>
    <recommendedName>
        <fullName evidence="5">GINS complex subunit 2</fullName>
    </recommendedName>
</protein>
<dbReference type="InterPro" id="IPR036224">
    <property type="entry name" value="GINS_bundle-like_dom_sf"/>
</dbReference>